<dbReference type="AlphaFoldDB" id="A0A401GHF3"/>
<evidence type="ECO:0000256" key="1">
    <source>
        <dbReference type="SAM" id="MobiDB-lite"/>
    </source>
</evidence>
<evidence type="ECO:0000313" key="2">
    <source>
        <dbReference type="EMBL" id="GBE81626.1"/>
    </source>
</evidence>
<evidence type="ECO:0000313" key="3">
    <source>
        <dbReference type="Proteomes" id="UP000287166"/>
    </source>
</evidence>
<dbReference type="GeneID" id="38778543"/>
<sequence>MGRSAKVHKRTKKTVSSTSAAASAPIPPHKVKQTALGAAPQEQKKRAGLKAKAKGASKRRGDEGPILGGADYVELMLGGRRRAMDEAGKLSGKE</sequence>
<keyword evidence="3" id="KW-1185">Reference proteome</keyword>
<protein>
    <submittedName>
        <fullName evidence="2">Uncharacterized protein</fullName>
    </submittedName>
</protein>
<dbReference type="EMBL" id="BFAD01000003">
    <property type="protein sequence ID" value="GBE81626.1"/>
    <property type="molecule type" value="Genomic_DNA"/>
</dbReference>
<feature type="compositionally biased region" description="Basic residues" evidence="1">
    <location>
        <begin position="46"/>
        <end position="58"/>
    </location>
</feature>
<dbReference type="RefSeq" id="XP_027612539.1">
    <property type="nucleotide sequence ID" value="XM_027756738.1"/>
</dbReference>
<comment type="caution">
    <text evidence="2">The sequence shown here is derived from an EMBL/GenBank/DDBJ whole genome shotgun (WGS) entry which is preliminary data.</text>
</comment>
<dbReference type="OrthoDB" id="3238347at2759"/>
<feature type="region of interest" description="Disordered" evidence="1">
    <location>
        <begin position="1"/>
        <end position="66"/>
    </location>
</feature>
<organism evidence="2 3">
    <name type="scientific">Sparassis crispa</name>
    <dbReference type="NCBI Taxonomy" id="139825"/>
    <lineage>
        <taxon>Eukaryota</taxon>
        <taxon>Fungi</taxon>
        <taxon>Dikarya</taxon>
        <taxon>Basidiomycota</taxon>
        <taxon>Agaricomycotina</taxon>
        <taxon>Agaricomycetes</taxon>
        <taxon>Polyporales</taxon>
        <taxon>Sparassidaceae</taxon>
        <taxon>Sparassis</taxon>
    </lineage>
</organism>
<gene>
    <name evidence="2" type="ORF">SCP_0313550</name>
</gene>
<proteinExistence type="predicted"/>
<reference evidence="2 3" key="1">
    <citation type="journal article" date="2018" name="Sci. Rep.">
        <title>Genome sequence of the cauliflower mushroom Sparassis crispa (Hanabiratake) and its association with beneficial usage.</title>
        <authorList>
            <person name="Kiyama R."/>
            <person name="Furutani Y."/>
            <person name="Kawaguchi K."/>
            <person name="Nakanishi T."/>
        </authorList>
    </citation>
    <scope>NUCLEOTIDE SEQUENCE [LARGE SCALE GENOMIC DNA]</scope>
</reference>
<dbReference type="Proteomes" id="UP000287166">
    <property type="component" value="Unassembled WGS sequence"/>
</dbReference>
<dbReference type="InParanoid" id="A0A401GHF3"/>
<accession>A0A401GHF3</accession>
<name>A0A401GHF3_9APHY</name>
<feature type="compositionally biased region" description="Basic residues" evidence="1">
    <location>
        <begin position="1"/>
        <end position="13"/>
    </location>
</feature>